<dbReference type="EMBL" id="WHJC01000326">
    <property type="protein sequence ID" value="MPQ44818.1"/>
    <property type="molecule type" value="Genomic_DNA"/>
</dbReference>
<dbReference type="InterPro" id="IPR011330">
    <property type="entry name" value="Glyco_hydro/deAcase_b/a-brl"/>
</dbReference>
<comment type="caution">
    <text evidence="2">The sequence shown here is derived from an EMBL/GenBank/DDBJ whole genome shotgun (WGS) entry which is preliminary data.</text>
</comment>
<dbReference type="GO" id="GO:0005975">
    <property type="term" value="P:carbohydrate metabolic process"/>
    <property type="evidence" value="ECO:0007669"/>
    <property type="project" value="InterPro"/>
</dbReference>
<dbReference type="AlphaFoldDB" id="A0A6I1MQQ4"/>
<gene>
    <name evidence="2" type="primary">pdaA</name>
    <name evidence="2" type="ORF">GBZ86_13845</name>
</gene>
<dbReference type="PANTHER" id="PTHR10587">
    <property type="entry name" value="GLYCOSYL TRANSFERASE-RELATED"/>
    <property type="match status" value="1"/>
</dbReference>
<dbReference type="GO" id="GO:0016020">
    <property type="term" value="C:membrane"/>
    <property type="evidence" value="ECO:0007669"/>
    <property type="project" value="TreeGrafter"/>
</dbReference>
<sequence>MSMNLIAFLLSSVLISNPLISSMQSYSYCNEYNLVEDNTKEFNWYYQLDKNTKTVSPPKECPFLTNHKIAFVGNNTKKEIFLTFDEGYEKGYTGKILDILKDNNVPAAFFVTRPYIEDNPDLIKRMESEGHLVCNHSSHHPSMAKITDKNKFEEEFKEVEEEYTRVTGKNMPKFFRPPMGKFSDLSLKYTEDLGYTSVFWSFAYKDWLIDNQPSKEEGKKKILEKAHNGEIMLLHAVSSTNTSILDEVLKELKSTGYTFKSLNDLNKE</sequence>
<protein>
    <submittedName>
        <fullName evidence="2">Delta-lactam-biosynthetic de-N-acetylase</fullName>
    </submittedName>
</protein>
<dbReference type="InterPro" id="IPR002509">
    <property type="entry name" value="NODB_dom"/>
</dbReference>
<dbReference type="NCBIfam" id="TIGR02884">
    <property type="entry name" value="spore_pdaA"/>
    <property type="match status" value="1"/>
</dbReference>
<dbReference type="Gene3D" id="3.20.20.370">
    <property type="entry name" value="Glycoside hydrolase/deacetylase"/>
    <property type="match status" value="1"/>
</dbReference>
<dbReference type="SUPFAM" id="SSF88713">
    <property type="entry name" value="Glycoside hydrolase/deacetylase"/>
    <property type="match status" value="1"/>
</dbReference>
<evidence type="ECO:0000259" key="1">
    <source>
        <dbReference type="PROSITE" id="PS51677"/>
    </source>
</evidence>
<dbReference type="PROSITE" id="PS51677">
    <property type="entry name" value="NODB"/>
    <property type="match status" value="1"/>
</dbReference>
<dbReference type="Pfam" id="PF01522">
    <property type="entry name" value="Polysacc_deac_1"/>
    <property type="match status" value="1"/>
</dbReference>
<keyword evidence="3" id="KW-1185">Reference proteome</keyword>
<dbReference type="InterPro" id="IPR014235">
    <property type="entry name" value="Spore_PdaA"/>
</dbReference>
<evidence type="ECO:0000313" key="2">
    <source>
        <dbReference type="EMBL" id="MPQ44818.1"/>
    </source>
</evidence>
<dbReference type="Proteomes" id="UP000430345">
    <property type="component" value="Unassembled WGS sequence"/>
</dbReference>
<dbReference type="GO" id="GO:0016810">
    <property type="term" value="F:hydrolase activity, acting on carbon-nitrogen (but not peptide) bonds"/>
    <property type="evidence" value="ECO:0007669"/>
    <property type="project" value="InterPro"/>
</dbReference>
<name>A0A6I1MQQ4_9CLOT</name>
<dbReference type="PANTHER" id="PTHR10587:SF78">
    <property type="entry name" value="PEPTIDOGLYCAN-N-ACETYLMURAMIC ACID DEACETYLASE PDAA"/>
    <property type="match status" value="1"/>
</dbReference>
<organism evidence="2 3">
    <name type="scientific">Clostridium tarantellae</name>
    <dbReference type="NCBI Taxonomy" id="39493"/>
    <lineage>
        <taxon>Bacteria</taxon>
        <taxon>Bacillati</taxon>
        <taxon>Bacillota</taxon>
        <taxon>Clostridia</taxon>
        <taxon>Eubacteriales</taxon>
        <taxon>Clostridiaceae</taxon>
        <taxon>Clostridium</taxon>
    </lineage>
</organism>
<evidence type="ECO:0000313" key="3">
    <source>
        <dbReference type="Proteomes" id="UP000430345"/>
    </source>
</evidence>
<accession>A0A6I1MQQ4</accession>
<feature type="domain" description="NodB homology" evidence="1">
    <location>
        <begin position="78"/>
        <end position="260"/>
    </location>
</feature>
<dbReference type="OrthoDB" id="9812065at2"/>
<reference evidence="2 3" key="1">
    <citation type="submission" date="2019-10" db="EMBL/GenBank/DDBJ databases">
        <title>The Genome Sequence of Clostridium tarantellae Isolated from Fish Brain.</title>
        <authorList>
            <person name="Bano L."/>
            <person name="Kiel M."/>
            <person name="Sales G."/>
            <person name="Doxey A.C."/>
            <person name="Mansfield M.J."/>
            <person name="Schiavone M."/>
            <person name="Rossetto O."/>
            <person name="Pirazzini M."/>
            <person name="Dobrindt U."/>
            <person name="Montecucco C."/>
        </authorList>
    </citation>
    <scope>NUCLEOTIDE SEQUENCE [LARGE SCALE GENOMIC DNA]</scope>
    <source>
        <strain evidence="2 3">DSM 3997</strain>
    </source>
</reference>
<dbReference type="InterPro" id="IPR050248">
    <property type="entry name" value="Polysacc_deacetylase_ArnD"/>
</dbReference>
<proteinExistence type="predicted"/>